<dbReference type="AlphaFoldDB" id="G0JP24"/>
<dbReference type="SUPFAM" id="SSF56349">
    <property type="entry name" value="DNA breaking-rejoining enzymes"/>
    <property type="match status" value="1"/>
</dbReference>
<evidence type="ECO:0000256" key="3">
    <source>
        <dbReference type="ARBA" id="ARBA00023125"/>
    </source>
</evidence>
<dbReference type="GO" id="GO:0003677">
    <property type="term" value="F:DNA binding"/>
    <property type="evidence" value="ECO:0007669"/>
    <property type="project" value="UniProtKB-KW"/>
</dbReference>
<dbReference type="GO" id="GO:0015074">
    <property type="term" value="P:DNA integration"/>
    <property type="evidence" value="ECO:0007669"/>
    <property type="project" value="UniProtKB-KW"/>
</dbReference>
<dbReference type="PANTHER" id="PTHR30349:SF41">
    <property type="entry name" value="INTEGRASE_RECOMBINASE PROTEIN MJ0367-RELATED"/>
    <property type="match status" value="1"/>
</dbReference>
<evidence type="ECO:0000256" key="2">
    <source>
        <dbReference type="ARBA" id="ARBA00022908"/>
    </source>
</evidence>
<protein>
    <submittedName>
        <fullName evidence="6">Integrase family protein</fullName>
    </submittedName>
</protein>
<dbReference type="EMBL" id="CP002985">
    <property type="protein sequence ID" value="AEM48439.1"/>
    <property type="molecule type" value="Genomic_DNA"/>
</dbReference>
<name>G0JP24_9PROT</name>
<keyword evidence="3" id="KW-0238">DNA-binding</keyword>
<dbReference type="STRING" id="743299.Acife_2332"/>
<gene>
    <name evidence="6" type="ORF">Acife_2332</name>
</gene>
<dbReference type="Pfam" id="PF00589">
    <property type="entry name" value="Phage_integrase"/>
    <property type="match status" value="1"/>
</dbReference>
<accession>G0JP24</accession>
<dbReference type="HOGENOM" id="CLU_027562_10_0_6"/>
<evidence type="ECO:0000256" key="1">
    <source>
        <dbReference type="ARBA" id="ARBA00008857"/>
    </source>
</evidence>
<keyword evidence="4" id="KW-0233">DNA recombination</keyword>
<dbReference type="InterPro" id="IPR002104">
    <property type="entry name" value="Integrase_catalytic"/>
</dbReference>
<dbReference type="KEGG" id="afi:Acife_2332"/>
<evidence type="ECO:0000259" key="5">
    <source>
        <dbReference type="PROSITE" id="PS51898"/>
    </source>
</evidence>
<dbReference type="InterPro" id="IPR050090">
    <property type="entry name" value="Tyrosine_recombinase_XerCD"/>
</dbReference>
<keyword evidence="2" id="KW-0229">DNA integration</keyword>
<dbReference type="PANTHER" id="PTHR30349">
    <property type="entry name" value="PHAGE INTEGRASE-RELATED"/>
    <property type="match status" value="1"/>
</dbReference>
<dbReference type="RefSeq" id="WP_014029690.1">
    <property type="nucleotide sequence ID" value="NC_015942.1"/>
</dbReference>
<dbReference type="Proteomes" id="UP000009220">
    <property type="component" value="Chromosome"/>
</dbReference>
<dbReference type="GO" id="GO:0006310">
    <property type="term" value="P:DNA recombination"/>
    <property type="evidence" value="ECO:0007669"/>
    <property type="project" value="UniProtKB-KW"/>
</dbReference>
<evidence type="ECO:0000313" key="6">
    <source>
        <dbReference type="EMBL" id="AEM48439.1"/>
    </source>
</evidence>
<dbReference type="InterPro" id="IPR013762">
    <property type="entry name" value="Integrase-like_cat_sf"/>
</dbReference>
<dbReference type="Gene3D" id="1.10.443.10">
    <property type="entry name" value="Intergrase catalytic core"/>
    <property type="match status" value="1"/>
</dbReference>
<proteinExistence type="inferred from homology"/>
<feature type="domain" description="Tyr recombinase" evidence="5">
    <location>
        <begin position="105"/>
        <end position="310"/>
    </location>
</feature>
<sequence>MNNTIDLQAKINDYLAERRSMGFKLVNMGAALANFARFSVNRSHQGPLTTTLMADWARHDTIAILSLGTQARRLAILRPFTQWLRQFEALTEIPDESVFGPIPGRVAPHIYHDYEIVELLTAARGLDVQNGLRAATYETLFGLIASAGLRISEALKLLDSDVDLHAGTLTVRLSKFAKTRLLPLHPSTVDALARYRRIRAREISTTEETTFFVGTRGKRLGQPLSDRQVHRVFIQLRDQLGWLDRGCHGGPRIHDLRHSFAVRQVMLWHEQGINIDQAILSLSTYLGHARITDTYWYLTGVPELMALAGAKFMQFTEMEMEVDDA</sequence>
<evidence type="ECO:0000313" key="7">
    <source>
        <dbReference type="Proteomes" id="UP000009220"/>
    </source>
</evidence>
<dbReference type="eggNOG" id="COG0582">
    <property type="taxonomic scope" value="Bacteria"/>
</dbReference>
<dbReference type="PROSITE" id="PS51898">
    <property type="entry name" value="TYR_RECOMBINASE"/>
    <property type="match status" value="1"/>
</dbReference>
<evidence type="ECO:0000256" key="4">
    <source>
        <dbReference type="ARBA" id="ARBA00023172"/>
    </source>
</evidence>
<dbReference type="InterPro" id="IPR011010">
    <property type="entry name" value="DNA_brk_join_enz"/>
</dbReference>
<organism evidence="6 7">
    <name type="scientific">Acidithiobacillus ferrivorans SS3</name>
    <dbReference type="NCBI Taxonomy" id="743299"/>
    <lineage>
        <taxon>Bacteria</taxon>
        <taxon>Pseudomonadati</taxon>
        <taxon>Pseudomonadota</taxon>
        <taxon>Acidithiobacillia</taxon>
        <taxon>Acidithiobacillales</taxon>
        <taxon>Acidithiobacillaceae</taxon>
        <taxon>Acidithiobacillus</taxon>
    </lineage>
</organism>
<comment type="similarity">
    <text evidence="1">Belongs to the 'phage' integrase family.</text>
</comment>
<reference evidence="6 7" key="1">
    <citation type="journal article" date="2011" name="J. Bacteriol.">
        <title>Draft genome of the psychrotolerant acidophile Acidithiobacillus ferrivorans SS3.</title>
        <authorList>
            <person name="Liljeqvist M."/>
            <person name="Valdes J."/>
            <person name="Holmes D.S."/>
            <person name="Dopson M."/>
        </authorList>
    </citation>
    <scope>NUCLEOTIDE SEQUENCE [LARGE SCALE GENOMIC DNA]</scope>
    <source>
        <strain evidence="6 7">SS3</strain>
    </source>
</reference>